<reference evidence="3" key="1">
    <citation type="submission" date="2015-08" db="EMBL/GenBank/DDBJ databases">
        <title>Vibrio galatheae sp. nov., a novel member of the Vibrionaceae family isolated from the Solomon Islands.</title>
        <authorList>
            <person name="Giubergia S."/>
            <person name="Machado H."/>
            <person name="Mateiu R.V."/>
            <person name="Gram L."/>
        </authorList>
    </citation>
    <scope>NUCLEOTIDE SEQUENCE [LARGE SCALE GENOMIC DNA]</scope>
    <source>
        <strain evidence="3">DSM 19134</strain>
    </source>
</reference>
<evidence type="ECO:0008006" key="4">
    <source>
        <dbReference type="Google" id="ProtNLM"/>
    </source>
</evidence>
<evidence type="ECO:0000313" key="3">
    <source>
        <dbReference type="Proteomes" id="UP000037530"/>
    </source>
</evidence>
<gene>
    <name evidence="2" type="ORF">AKJ31_09820</name>
</gene>
<feature type="signal peptide" evidence="1">
    <location>
        <begin position="1"/>
        <end position="22"/>
    </location>
</feature>
<dbReference type="RefSeq" id="WP_053408922.1">
    <property type="nucleotide sequence ID" value="NZ_DAIPHI010000096.1"/>
</dbReference>
<accession>A0A0M0I1C9</accession>
<comment type="caution">
    <text evidence="2">The sequence shown here is derived from an EMBL/GenBank/DDBJ whole genome shotgun (WGS) entry which is preliminary data.</text>
</comment>
<keyword evidence="3" id="KW-1185">Reference proteome</keyword>
<dbReference type="PATRIC" id="fig|171383.3.peg.2006"/>
<name>A0A0M0I1C9_9VIBR</name>
<dbReference type="AlphaFoldDB" id="A0A0M0I1C9"/>
<organism evidence="2 3">
    <name type="scientific">Vibrio hepatarius</name>
    <dbReference type="NCBI Taxonomy" id="171383"/>
    <lineage>
        <taxon>Bacteria</taxon>
        <taxon>Pseudomonadati</taxon>
        <taxon>Pseudomonadota</taxon>
        <taxon>Gammaproteobacteria</taxon>
        <taxon>Vibrionales</taxon>
        <taxon>Vibrionaceae</taxon>
        <taxon>Vibrio</taxon>
        <taxon>Vibrio oreintalis group</taxon>
    </lineage>
</organism>
<evidence type="ECO:0000256" key="1">
    <source>
        <dbReference type="SAM" id="SignalP"/>
    </source>
</evidence>
<evidence type="ECO:0000313" key="2">
    <source>
        <dbReference type="EMBL" id="KOO07718.1"/>
    </source>
</evidence>
<dbReference type="PROSITE" id="PS51257">
    <property type="entry name" value="PROKAR_LIPOPROTEIN"/>
    <property type="match status" value="1"/>
</dbReference>
<keyword evidence="1" id="KW-0732">Signal</keyword>
<sequence length="362" mass="40826">MKLNLSHSFVILSSAALLSACSAPVKDTTPINPTTVVKAKYSMEGLYLPDGQGNQTSYTRPSMRHIQSDFEAESFMSSLANFNQSDIYRFDRNLVWEVDHESETYRECPLEGCGTFSFAEQFGEGEESESEEPQSYEEMNCSVSLKKNEFSVKPTGKTRTISGMQADEYSVTWHVVFEDKKQKTDQNLLRFSVWTATPNSDIKQAWKVHSQATDNYLNAVGDNHPLVRILGRDGYKAISAFSGDIENTNPKSTNAVFKKLETIKGYPLSLKMEFFQQTQACQEEKQKAASAQLDFSNGVDGLTESATDLVGGLFNQKVEEQVREWQKDALIRYVYEVTSVAEEGVRDSKFEVPANYRLTDRQ</sequence>
<dbReference type="Proteomes" id="UP000037530">
    <property type="component" value="Unassembled WGS sequence"/>
</dbReference>
<protein>
    <recommendedName>
        <fullName evidence="4">Lipoprotein</fullName>
    </recommendedName>
</protein>
<proteinExistence type="predicted"/>
<dbReference type="OrthoDB" id="6107658at2"/>
<feature type="chain" id="PRO_5005600492" description="Lipoprotein" evidence="1">
    <location>
        <begin position="23"/>
        <end position="362"/>
    </location>
</feature>
<dbReference type="EMBL" id="LHPI01000008">
    <property type="protein sequence ID" value="KOO07718.1"/>
    <property type="molecule type" value="Genomic_DNA"/>
</dbReference>